<keyword evidence="1 7" id="KW-0489">Methyltransferase</keyword>
<dbReference type="InterPro" id="IPR001077">
    <property type="entry name" value="COMT_C"/>
</dbReference>
<evidence type="ECO:0000259" key="5">
    <source>
        <dbReference type="Pfam" id="PF00891"/>
    </source>
</evidence>
<dbReference type="GO" id="GO:0008171">
    <property type="term" value="F:O-methyltransferase activity"/>
    <property type="evidence" value="ECO:0007669"/>
    <property type="project" value="InterPro"/>
</dbReference>
<dbReference type="PROSITE" id="PS51683">
    <property type="entry name" value="SAM_OMT_II"/>
    <property type="match status" value="1"/>
</dbReference>
<evidence type="ECO:0000256" key="2">
    <source>
        <dbReference type="ARBA" id="ARBA00022679"/>
    </source>
</evidence>
<gene>
    <name evidence="7" type="ORF">CI238_03633</name>
</gene>
<evidence type="ECO:0000313" key="8">
    <source>
        <dbReference type="Proteomes" id="UP000076584"/>
    </source>
</evidence>
<sequence length="398" mass="45040">MRPNLKDSNRPTGGGECAVTPFFQEIRNINSESFQNEGERMEVLLEVYALMARLESPWETLPALGAALKMCKDLKLFEKWQEQGAEAMTSGQLAEVIGGACEPSLLYRILRLLASNHLLEESTIRTFEPTLFSTAITPPVFDVLIRSFYDLSLPLYTKMPEFFAETGYENPQDSTNTVFQHAHGWNGNLWSYYQAHPKKQEQFNTIQQTISAQQPAWTDIFSVHTLLDADPGAPLLVDVGGSTGYDLLKFYQAHPDKASQLYLEDLGPVIRSALLPEGINKIEYDFFCMQSIKGARAYFMHSILHDWSDGPARKILERQKDAMSPGYSKLLIHDHIVVEGFAHPQATAFDIQMMAMVAGQERSERHWRDLLESVGLRIVRIWKLESAVHSVIEAEIPM</sequence>
<feature type="domain" description="O-methyltransferase C-terminal" evidence="5">
    <location>
        <begin position="175"/>
        <end position="376"/>
    </location>
</feature>
<dbReference type="SUPFAM" id="SSF46785">
    <property type="entry name" value="Winged helix' DNA-binding domain"/>
    <property type="match status" value="1"/>
</dbReference>
<reference evidence="7 8" key="1">
    <citation type="submission" date="2015-06" db="EMBL/GenBank/DDBJ databases">
        <title>Survival trade-offs in plant roots during colonization by closely related pathogenic and mutualistic fungi.</title>
        <authorList>
            <person name="Hacquard S."/>
            <person name="Kracher B."/>
            <person name="Hiruma K."/>
            <person name="Weinman A."/>
            <person name="Muench P."/>
            <person name="Garrido Oter R."/>
            <person name="Ver Loren van Themaat E."/>
            <person name="Dallerey J.-F."/>
            <person name="Damm U."/>
            <person name="Henrissat B."/>
            <person name="Lespinet O."/>
            <person name="Thon M."/>
            <person name="Kemen E."/>
            <person name="McHardy A.C."/>
            <person name="Schulze-Lefert P."/>
            <person name="O'Connell R.J."/>
        </authorList>
    </citation>
    <scope>NUCLEOTIDE SEQUENCE [LARGE SCALE GENOMIC DNA]</scope>
    <source>
        <strain evidence="7 8">MAFF 238704</strain>
    </source>
</reference>
<comment type="caution">
    <text evidence="7">The sequence shown here is derived from an EMBL/GenBank/DDBJ whole genome shotgun (WGS) entry which is preliminary data.</text>
</comment>
<dbReference type="SUPFAM" id="SSF53335">
    <property type="entry name" value="S-adenosyl-L-methionine-dependent methyltransferases"/>
    <property type="match status" value="1"/>
</dbReference>
<dbReference type="InterPro" id="IPR016461">
    <property type="entry name" value="COMT-like"/>
</dbReference>
<evidence type="ECO:0000256" key="3">
    <source>
        <dbReference type="ARBA" id="ARBA00022691"/>
    </source>
</evidence>
<keyword evidence="3" id="KW-0949">S-adenosyl-L-methionine</keyword>
<evidence type="ECO:0000313" key="7">
    <source>
        <dbReference type="EMBL" id="KZL76596.1"/>
    </source>
</evidence>
<dbReference type="AlphaFoldDB" id="A0A166XGX7"/>
<dbReference type="EMBL" id="LFIW01002278">
    <property type="protein sequence ID" value="KZL76596.1"/>
    <property type="molecule type" value="Genomic_DNA"/>
</dbReference>
<dbReference type="InterPro" id="IPR012967">
    <property type="entry name" value="COMT_dimerisation"/>
</dbReference>
<dbReference type="InterPro" id="IPR029063">
    <property type="entry name" value="SAM-dependent_MTases_sf"/>
</dbReference>
<dbReference type="PANTHER" id="PTHR43712:SF17">
    <property type="entry name" value="O-METHYLTRANSFERASE"/>
    <property type="match status" value="1"/>
</dbReference>
<name>A0A166XGX7_COLIC</name>
<feature type="active site" description="Proton acceptor" evidence="4">
    <location>
        <position position="305"/>
    </location>
</feature>
<proteinExistence type="predicted"/>
<keyword evidence="2 7" id="KW-0808">Transferase</keyword>
<keyword evidence="8" id="KW-1185">Reference proteome</keyword>
<evidence type="ECO:0000259" key="6">
    <source>
        <dbReference type="Pfam" id="PF08100"/>
    </source>
</evidence>
<accession>A0A166XGX7</accession>
<dbReference type="Gene3D" id="1.10.10.10">
    <property type="entry name" value="Winged helix-like DNA-binding domain superfamily/Winged helix DNA-binding domain"/>
    <property type="match status" value="1"/>
</dbReference>
<feature type="domain" description="O-methyltransferase dimerisation" evidence="6">
    <location>
        <begin position="66"/>
        <end position="130"/>
    </location>
</feature>
<dbReference type="InterPro" id="IPR036388">
    <property type="entry name" value="WH-like_DNA-bd_sf"/>
</dbReference>
<dbReference type="Proteomes" id="UP000076584">
    <property type="component" value="Unassembled WGS sequence"/>
</dbReference>
<dbReference type="GO" id="GO:0032259">
    <property type="term" value="P:methylation"/>
    <property type="evidence" value="ECO:0007669"/>
    <property type="project" value="UniProtKB-KW"/>
</dbReference>
<dbReference type="Pfam" id="PF08100">
    <property type="entry name" value="Dimerisation"/>
    <property type="match status" value="1"/>
</dbReference>
<evidence type="ECO:0000256" key="4">
    <source>
        <dbReference type="PIRSR" id="PIRSR005739-1"/>
    </source>
</evidence>
<dbReference type="PIRSF" id="PIRSF005739">
    <property type="entry name" value="O-mtase"/>
    <property type="match status" value="1"/>
</dbReference>
<dbReference type="PANTHER" id="PTHR43712">
    <property type="entry name" value="PUTATIVE (AFU_ORTHOLOGUE AFUA_4G14580)-RELATED"/>
    <property type="match status" value="1"/>
</dbReference>
<dbReference type="Pfam" id="PF00891">
    <property type="entry name" value="Methyltransf_2"/>
    <property type="match status" value="1"/>
</dbReference>
<dbReference type="Gene3D" id="3.40.50.150">
    <property type="entry name" value="Vaccinia Virus protein VP39"/>
    <property type="match status" value="1"/>
</dbReference>
<organism evidence="7 8">
    <name type="scientific">Colletotrichum incanum</name>
    <name type="common">Soybean anthracnose fungus</name>
    <dbReference type="NCBI Taxonomy" id="1573173"/>
    <lineage>
        <taxon>Eukaryota</taxon>
        <taxon>Fungi</taxon>
        <taxon>Dikarya</taxon>
        <taxon>Ascomycota</taxon>
        <taxon>Pezizomycotina</taxon>
        <taxon>Sordariomycetes</taxon>
        <taxon>Hypocreomycetidae</taxon>
        <taxon>Glomerellales</taxon>
        <taxon>Glomerellaceae</taxon>
        <taxon>Colletotrichum</taxon>
        <taxon>Colletotrichum spaethianum species complex</taxon>
    </lineage>
</organism>
<evidence type="ECO:0000256" key="1">
    <source>
        <dbReference type="ARBA" id="ARBA00022603"/>
    </source>
</evidence>
<dbReference type="InterPro" id="IPR036390">
    <property type="entry name" value="WH_DNA-bd_sf"/>
</dbReference>
<protein>
    <submittedName>
        <fullName evidence="7">S-adenosyl-l-methionine-dependent methyltransferase</fullName>
    </submittedName>
</protein>